<dbReference type="AlphaFoldDB" id="A0AAE1CW76"/>
<protein>
    <submittedName>
        <fullName evidence="2">Uncharacterized protein</fullName>
    </submittedName>
</protein>
<comment type="similarity">
    <text evidence="1">Belongs to the cytochrome P450 family.</text>
</comment>
<sequence length="97" mass="11153">MVIKRTMRFYTPVHFFHRVLSKDTVINGKIALAGTAVSCELYNLHHNPLLYGKSPSRELYTQLNLLLAVQDKYPGVQVALVYKKISDPFKVISDRFK</sequence>
<name>A0AAE1CW76_9GAST</name>
<dbReference type="InterPro" id="IPR001128">
    <property type="entry name" value="Cyt_P450"/>
</dbReference>
<gene>
    <name evidence="2" type="ORF">RRG08_054269</name>
</gene>
<comment type="caution">
    <text evidence="2">The sequence shown here is derived from an EMBL/GenBank/DDBJ whole genome shotgun (WGS) entry which is preliminary data.</text>
</comment>
<reference evidence="2" key="1">
    <citation type="journal article" date="2023" name="G3 (Bethesda)">
        <title>A reference genome for the long-term kleptoplast-retaining sea slug Elysia crispata morphotype clarki.</title>
        <authorList>
            <person name="Eastman K.E."/>
            <person name="Pendleton A.L."/>
            <person name="Shaikh M.A."/>
            <person name="Suttiyut T."/>
            <person name="Ogas R."/>
            <person name="Tomko P."/>
            <person name="Gavelis G."/>
            <person name="Widhalm J.R."/>
            <person name="Wisecaver J.H."/>
        </authorList>
    </citation>
    <scope>NUCLEOTIDE SEQUENCE</scope>
    <source>
        <strain evidence="2">ECLA1</strain>
    </source>
</reference>
<dbReference type="GO" id="GO:0004497">
    <property type="term" value="F:monooxygenase activity"/>
    <property type="evidence" value="ECO:0007669"/>
    <property type="project" value="InterPro"/>
</dbReference>
<evidence type="ECO:0000256" key="1">
    <source>
        <dbReference type="ARBA" id="ARBA00010617"/>
    </source>
</evidence>
<evidence type="ECO:0000313" key="2">
    <source>
        <dbReference type="EMBL" id="KAK3740248.1"/>
    </source>
</evidence>
<accession>A0AAE1CW76</accession>
<organism evidence="2 3">
    <name type="scientific">Elysia crispata</name>
    <name type="common">lettuce slug</name>
    <dbReference type="NCBI Taxonomy" id="231223"/>
    <lineage>
        <taxon>Eukaryota</taxon>
        <taxon>Metazoa</taxon>
        <taxon>Spiralia</taxon>
        <taxon>Lophotrochozoa</taxon>
        <taxon>Mollusca</taxon>
        <taxon>Gastropoda</taxon>
        <taxon>Heterobranchia</taxon>
        <taxon>Euthyneura</taxon>
        <taxon>Panpulmonata</taxon>
        <taxon>Sacoglossa</taxon>
        <taxon>Placobranchoidea</taxon>
        <taxon>Plakobranchidae</taxon>
        <taxon>Elysia</taxon>
    </lineage>
</organism>
<dbReference type="GO" id="GO:0020037">
    <property type="term" value="F:heme binding"/>
    <property type="evidence" value="ECO:0007669"/>
    <property type="project" value="InterPro"/>
</dbReference>
<dbReference type="Pfam" id="PF00067">
    <property type="entry name" value="p450"/>
    <property type="match status" value="1"/>
</dbReference>
<dbReference type="GO" id="GO:0016705">
    <property type="term" value="F:oxidoreductase activity, acting on paired donors, with incorporation or reduction of molecular oxygen"/>
    <property type="evidence" value="ECO:0007669"/>
    <property type="project" value="InterPro"/>
</dbReference>
<dbReference type="Gene3D" id="1.10.630.10">
    <property type="entry name" value="Cytochrome P450"/>
    <property type="match status" value="1"/>
</dbReference>
<dbReference type="GO" id="GO:0005506">
    <property type="term" value="F:iron ion binding"/>
    <property type="evidence" value="ECO:0007669"/>
    <property type="project" value="InterPro"/>
</dbReference>
<dbReference type="InterPro" id="IPR036396">
    <property type="entry name" value="Cyt_P450_sf"/>
</dbReference>
<dbReference type="Proteomes" id="UP001283361">
    <property type="component" value="Unassembled WGS sequence"/>
</dbReference>
<proteinExistence type="inferred from homology"/>
<evidence type="ECO:0000313" key="3">
    <source>
        <dbReference type="Proteomes" id="UP001283361"/>
    </source>
</evidence>
<dbReference type="EMBL" id="JAWDGP010006482">
    <property type="protein sequence ID" value="KAK3740248.1"/>
    <property type="molecule type" value="Genomic_DNA"/>
</dbReference>
<dbReference type="SUPFAM" id="SSF48264">
    <property type="entry name" value="Cytochrome P450"/>
    <property type="match status" value="1"/>
</dbReference>
<keyword evidence="3" id="KW-1185">Reference proteome</keyword>